<dbReference type="STRING" id="22663.A0A2I0JN76"/>
<gene>
    <name evidence="2" type="ORF">CRG98_022285</name>
</gene>
<accession>A0A2I0JN76</accession>
<sequence>MATSHHQPSPSRQAFDKLEWNFIVKILQQLGFHPTFISWIYQCVSPSTFSILLNGSPHGHFSPSRGLRQGDPISPYLFVTSMEILSRLLYREETNSRATLIRSVINSTPIYTMSLFRLPKSTLSNIDSITKHFWWGTSKKEGNYYAPKSWDFICQLKAISGLGFRRAEDSNKAMLSKTSWALTKTNISLAGRAIKAKYGNFLKSSNRSSPSPIWRGLQWCKDTIKNNTCFSVGNGTSILVWHDPWIPSINDHKPSPRSDTFQDPNLKVSDLMLNHPKRWNIPLLTSLFEQAIVQNIIKIHLTQGNLEDSAQWTPNT</sequence>
<feature type="domain" description="Reverse transcriptase" evidence="1">
    <location>
        <begin position="12"/>
        <end position="91"/>
    </location>
</feature>
<dbReference type="InterPro" id="IPR000477">
    <property type="entry name" value="RT_dom"/>
</dbReference>
<organism evidence="2 3">
    <name type="scientific">Punica granatum</name>
    <name type="common">Pomegranate</name>
    <dbReference type="NCBI Taxonomy" id="22663"/>
    <lineage>
        <taxon>Eukaryota</taxon>
        <taxon>Viridiplantae</taxon>
        <taxon>Streptophyta</taxon>
        <taxon>Embryophyta</taxon>
        <taxon>Tracheophyta</taxon>
        <taxon>Spermatophyta</taxon>
        <taxon>Magnoliopsida</taxon>
        <taxon>eudicotyledons</taxon>
        <taxon>Gunneridae</taxon>
        <taxon>Pentapetalae</taxon>
        <taxon>rosids</taxon>
        <taxon>malvids</taxon>
        <taxon>Myrtales</taxon>
        <taxon>Lythraceae</taxon>
        <taxon>Punica</taxon>
    </lineage>
</organism>
<dbReference type="Pfam" id="PF00078">
    <property type="entry name" value="RVT_1"/>
    <property type="match status" value="1"/>
</dbReference>
<protein>
    <recommendedName>
        <fullName evidence="1">Reverse transcriptase domain-containing protein</fullName>
    </recommendedName>
</protein>
<reference evidence="2 3" key="1">
    <citation type="submission" date="2017-11" db="EMBL/GenBank/DDBJ databases">
        <title>De-novo sequencing of pomegranate (Punica granatum L.) genome.</title>
        <authorList>
            <person name="Akparov Z."/>
            <person name="Amiraslanov A."/>
            <person name="Hajiyeva S."/>
            <person name="Abbasov M."/>
            <person name="Kaur K."/>
            <person name="Hamwieh A."/>
            <person name="Solovyev V."/>
            <person name="Salamov A."/>
            <person name="Braich B."/>
            <person name="Kosarev P."/>
            <person name="Mahmoud A."/>
            <person name="Hajiyev E."/>
            <person name="Babayeva S."/>
            <person name="Izzatullayeva V."/>
            <person name="Mammadov A."/>
            <person name="Mammadov A."/>
            <person name="Sharifova S."/>
            <person name="Ojaghi J."/>
            <person name="Eynullazada K."/>
            <person name="Bayramov B."/>
            <person name="Abdulazimova A."/>
            <person name="Shahmuradov I."/>
        </authorList>
    </citation>
    <scope>NUCLEOTIDE SEQUENCE [LARGE SCALE GENOMIC DNA]</scope>
    <source>
        <strain evidence="3">cv. AG2017</strain>
        <tissue evidence="2">Leaf</tissue>
    </source>
</reference>
<dbReference type="EMBL" id="PGOL01001512">
    <property type="protein sequence ID" value="PKI57340.1"/>
    <property type="molecule type" value="Genomic_DNA"/>
</dbReference>
<dbReference type="AlphaFoldDB" id="A0A2I0JN76"/>
<evidence type="ECO:0000313" key="2">
    <source>
        <dbReference type="EMBL" id="PKI57340.1"/>
    </source>
</evidence>
<dbReference type="Proteomes" id="UP000233551">
    <property type="component" value="Unassembled WGS sequence"/>
</dbReference>
<proteinExistence type="predicted"/>
<evidence type="ECO:0000313" key="3">
    <source>
        <dbReference type="Proteomes" id="UP000233551"/>
    </source>
</evidence>
<name>A0A2I0JN76_PUNGR</name>
<dbReference type="PANTHER" id="PTHR33116:SF86">
    <property type="entry name" value="REVERSE TRANSCRIPTASE DOMAIN-CONTAINING PROTEIN"/>
    <property type="match status" value="1"/>
</dbReference>
<keyword evidence="3" id="KW-1185">Reference proteome</keyword>
<evidence type="ECO:0000259" key="1">
    <source>
        <dbReference type="Pfam" id="PF00078"/>
    </source>
</evidence>
<dbReference type="PANTHER" id="PTHR33116">
    <property type="entry name" value="REVERSE TRANSCRIPTASE ZINC-BINDING DOMAIN-CONTAINING PROTEIN-RELATED-RELATED"/>
    <property type="match status" value="1"/>
</dbReference>
<comment type="caution">
    <text evidence="2">The sequence shown here is derived from an EMBL/GenBank/DDBJ whole genome shotgun (WGS) entry which is preliminary data.</text>
</comment>